<accession>A0A426ZVB3</accession>
<protein>
    <submittedName>
        <fullName evidence="2">Uncharacterized protein</fullName>
    </submittedName>
</protein>
<dbReference type="EMBL" id="AMZH03004880">
    <property type="protein sequence ID" value="RRT67892.1"/>
    <property type="molecule type" value="Genomic_DNA"/>
</dbReference>
<evidence type="ECO:0000313" key="3">
    <source>
        <dbReference type="Proteomes" id="UP000287651"/>
    </source>
</evidence>
<dbReference type="PANTHER" id="PTHR31676">
    <property type="entry name" value="T31J12.3 PROTEIN-RELATED"/>
    <property type="match status" value="1"/>
</dbReference>
<dbReference type="SUPFAM" id="SSF141562">
    <property type="entry name" value="At5g01610-like"/>
    <property type="match status" value="1"/>
</dbReference>
<sequence length="258" mass="27053">MLESVSGRSGDMGPPSSTKNDMDFSGVCLVDASAVRALALPVYPADYLRRVDHVGGPAVRGCDDLAIALFSSPLPAHKSFAPLSTMANSLLLGFLGLAALLLPFGAVAAASSVSSSSAASSIHDLLRSYGLPGGLLPREVDSYTLDRPSGQLQVRLGRPCYARFDGMVLFDSVVRANLTYGGLRALVGVSQEELFLWLPVREILVSDPSSGLILFDIGLAHKQLSLSLFESPPDCSTGEEGEGLSGPGGGDQPLKMRF</sequence>
<dbReference type="InterPro" id="IPR007493">
    <property type="entry name" value="DUF538"/>
</dbReference>
<organism evidence="2 3">
    <name type="scientific">Ensete ventricosum</name>
    <name type="common">Abyssinian banana</name>
    <name type="synonym">Musa ensete</name>
    <dbReference type="NCBI Taxonomy" id="4639"/>
    <lineage>
        <taxon>Eukaryota</taxon>
        <taxon>Viridiplantae</taxon>
        <taxon>Streptophyta</taxon>
        <taxon>Embryophyta</taxon>
        <taxon>Tracheophyta</taxon>
        <taxon>Spermatophyta</taxon>
        <taxon>Magnoliopsida</taxon>
        <taxon>Liliopsida</taxon>
        <taxon>Zingiberales</taxon>
        <taxon>Musaceae</taxon>
        <taxon>Ensete</taxon>
    </lineage>
</organism>
<dbReference type="Pfam" id="PF04398">
    <property type="entry name" value="DUF538"/>
    <property type="match status" value="1"/>
</dbReference>
<dbReference type="InterPro" id="IPR036758">
    <property type="entry name" value="At5g01610-like"/>
</dbReference>
<dbReference type="Gene3D" id="2.30.240.10">
    <property type="entry name" value="At5g01610-like"/>
    <property type="match status" value="1"/>
</dbReference>
<comment type="caution">
    <text evidence="2">The sequence shown here is derived from an EMBL/GenBank/DDBJ whole genome shotgun (WGS) entry which is preliminary data.</text>
</comment>
<name>A0A426ZVB3_ENSVE</name>
<reference evidence="2 3" key="1">
    <citation type="journal article" date="2014" name="Agronomy (Basel)">
        <title>A Draft Genome Sequence for Ensete ventricosum, the Drought-Tolerant Tree Against Hunger.</title>
        <authorList>
            <person name="Harrison J."/>
            <person name="Moore K.A."/>
            <person name="Paszkiewicz K."/>
            <person name="Jones T."/>
            <person name="Grant M."/>
            <person name="Ambacheew D."/>
            <person name="Muzemil S."/>
            <person name="Studholme D.J."/>
        </authorList>
    </citation>
    <scope>NUCLEOTIDE SEQUENCE [LARGE SCALE GENOMIC DNA]</scope>
</reference>
<feature type="region of interest" description="Disordered" evidence="1">
    <location>
        <begin position="231"/>
        <end position="258"/>
    </location>
</feature>
<proteinExistence type="predicted"/>
<gene>
    <name evidence="2" type="ORF">B296_00035903</name>
</gene>
<dbReference type="Proteomes" id="UP000287651">
    <property type="component" value="Unassembled WGS sequence"/>
</dbReference>
<dbReference type="PANTHER" id="PTHR31676:SF14">
    <property type="entry name" value="OS03G0393600 PROTEIN"/>
    <property type="match status" value="1"/>
</dbReference>
<dbReference type="AlphaFoldDB" id="A0A426ZVB3"/>
<evidence type="ECO:0000256" key="1">
    <source>
        <dbReference type="SAM" id="MobiDB-lite"/>
    </source>
</evidence>
<evidence type="ECO:0000313" key="2">
    <source>
        <dbReference type="EMBL" id="RRT67892.1"/>
    </source>
</evidence>